<dbReference type="CDD" id="cd06261">
    <property type="entry name" value="TM_PBP2"/>
    <property type="match status" value="1"/>
</dbReference>
<feature type="transmembrane region" description="Helical" evidence="7">
    <location>
        <begin position="281"/>
        <end position="299"/>
    </location>
</feature>
<dbReference type="Pfam" id="PF12911">
    <property type="entry name" value="OppC_N"/>
    <property type="match status" value="1"/>
</dbReference>
<proteinExistence type="inferred from homology"/>
<feature type="region of interest" description="Disordered" evidence="8">
    <location>
        <begin position="1"/>
        <end position="24"/>
    </location>
</feature>
<keyword evidence="4 7" id="KW-0812">Transmembrane</keyword>
<feature type="transmembrane region" description="Helical" evidence="7">
    <location>
        <begin position="106"/>
        <end position="128"/>
    </location>
</feature>
<evidence type="ECO:0000256" key="8">
    <source>
        <dbReference type="SAM" id="MobiDB-lite"/>
    </source>
</evidence>
<feature type="transmembrane region" description="Helical" evidence="7">
    <location>
        <begin position="223"/>
        <end position="244"/>
    </location>
</feature>
<evidence type="ECO:0000259" key="9">
    <source>
        <dbReference type="PROSITE" id="PS50928"/>
    </source>
</evidence>
<keyword evidence="5 7" id="KW-1133">Transmembrane helix</keyword>
<comment type="caution">
    <text evidence="10">The sequence shown here is derived from an EMBL/GenBank/DDBJ whole genome shotgun (WGS) entry which is preliminary data.</text>
</comment>
<dbReference type="SUPFAM" id="SSF161098">
    <property type="entry name" value="MetI-like"/>
    <property type="match status" value="1"/>
</dbReference>
<feature type="transmembrane region" description="Helical" evidence="7">
    <location>
        <begin position="140"/>
        <end position="158"/>
    </location>
</feature>
<dbReference type="PANTHER" id="PTHR43386">
    <property type="entry name" value="OLIGOPEPTIDE TRANSPORT SYSTEM PERMEASE PROTEIN APPC"/>
    <property type="match status" value="1"/>
</dbReference>
<keyword evidence="6 7" id="KW-0472">Membrane</keyword>
<evidence type="ECO:0000256" key="6">
    <source>
        <dbReference type="ARBA" id="ARBA00023136"/>
    </source>
</evidence>
<accession>A0A4S3M7X4</accession>
<dbReference type="GO" id="GO:0005886">
    <property type="term" value="C:plasma membrane"/>
    <property type="evidence" value="ECO:0007669"/>
    <property type="project" value="UniProtKB-SubCell"/>
</dbReference>
<dbReference type="InterPro" id="IPR050366">
    <property type="entry name" value="BP-dependent_transpt_permease"/>
</dbReference>
<organism evidence="10 11">
    <name type="scientific">Thalassobius vesicularis</name>
    <dbReference type="NCBI Taxonomy" id="1294297"/>
    <lineage>
        <taxon>Bacteria</taxon>
        <taxon>Pseudomonadati</taxon>
        <taxon>Pseudomonadota</taxon>
        <taxon>Alphaproteobacteria</taxon>
        <taxon>Rhodobacterales</taxon>
        <taxon>Roseobacteraceae</taxon>
        <taxon>Thalassovita</taxon>
    </lineage>
</organism>
<evidence type="ECO:0000313" key="11">
    <source>
        <dbReference type="Proteomes" id="UP000306113"/>
    </source>
</evidence>
<name>A0A4S3M7X4_9RHOB</name>
<feature type="transmembrane region" description="Helical" evidence="7">
    <location>
        <begin position="40"/>
        <end position="61"/>
    </location>
</feature>
<dbReference type="PROSITE" id="PS50928">
    <property type="entry name" value="ABC_TM1"/>
    <property type="match status" value="1"/>
</dbReference>
<dbReference type="InterPro" id="IPR035906">
    <property type="entry name" value="MetI-like_sf"/>
</dbReference>
<reference evidence="10 11" key="1">
    <citation type="submission" date="2019-04" db="EMBL/GenBank/DDBJ databases">
        <title>Draft genome sequence of Youngimonas vesicularis.</title>
        <authorList>
            <person name="Hameed A."/>
        </authorList>
    </citation>
    <scope>NUCLEOTIDE SEQUENCE [LARGE SCALE GENOMIC DNA]</scope>
    <source>
        <strain evidence="10 11">CC-AMW-E</strain>
    </source>
</reference>
<gene>
    <name evidence="10" type="ORF">E7681_11720</name>
</gene>
<evidence type="ECO:0000256" key="5">
    <source>
        <dbReference type="ARBA" id="ARBA00022989"/>
    </source>
</evidence>
<dbReference type="InterPro" id="IPR025966">
    <property type="entry name" value="OppC_N"/>
</dbReference>
<sequence length="313" mass="34274">MTEPIQNAAPTGALTDPIPSSPPRSQWHDVWDQFKHHKGAMLGGVIFLLIVLLVFVGPWFWPFDATHIDIRARNQGPTWAHPLGTDQLGRDTLARMMAGGQTSVSVGITAMLLALFLGSLIGVLAGFFRQLDGLLMRMTDLFLALPLLPLLLVMVLLFRDPLNAAFGPETGIFILIVCAIGVTSWMPTARIVRGDVLALKEREFVLAARSIGTTNARMITRHILPNVLSPIMVSATLGIANAIITESALSFLGLGFPPDFPTWGRLLFDATDYLQQYPERVFWPGLAISLTVLSVNYLGDGLRDALDPRIRGR</sequence>
<feature type="transmembrane region" description="Helical" evidence="7">
    <location>
        <begin position="170"/>
        <end position="192"/>
    </location>
</feature>
<protein>
    <submittedName>
        <fullName evidence="10">ABC transporter permease</fullName>
    </submittedName>
</protein>
<dbReference type="AlphaFoldDB" id="A0A4S3M7X4"/>
<keyword evidence="2 7" id="KW-0813">Transport</keyword>
<dbReference type="GO" id="GO:0055085">
    <property type="term" value="P:transmembrane transport"/>
    <property type="evidence" value="ECO:0007669"/>
    <property type="project" value="InterPro"/>
</dbReference>
<dbReference type="PANTHER" id="PTHR43386:SF23">
    <property type="entry name" value="ABC TRANSPORTER"/>
    <property type="match status" value="1"/>
</dbReference>
<evidence type="ECO:0000256" key="3">
    <source>
        <dbReference type="ARBA" id="ARBA00022475"/>
    </source>
</evidence>
<dbReference type="InterPro" id="IPR000515">
    <property type="entry name" value="MetI-like"/>
</dbReference>
<comment type="subcellular location">
    <subcellularLocation>
        <location evidence="1 7">Cell membrane</location>
        <topology evidence="1 7">Multi-pass membrane protein</topology>
    </subcellularLocation>
</comment>
<dbReference type="RefSeq" id="WP_136339488.1">
    <property type="nucleotide sequence ID" value="NZ_SSMD01000005.1"/>
</dbReference>
<feature type="domain" description="ABC transmembrane type-1" evidence="9">
    <location>
        <begin position="100"/>
        <end position="299"/>
    </location>
</feature>
<dbReference type="Gene3D" id="1.10.3720.10">
    <property type="entry name" value="MetI-like"/>
    <property type="match status" value="1"/>
</dbReference>
<keyword evidence="3" id="KW-1003">Cell membrane</keyword>
<dbReference type="EMBL" id="SSMD01000005">
    <property type="protein sequence ID" value="THD73359.1"/>
    <property type="molecule type" value="Genomic_DNA"/>
</dbReference>
<evidence type="ECO:0000313" key="10">
    <source>
        <dbReference type="EMBL" id="THD73359.1"/>
    </source>
</evidence>
<evidence type="ECO:0000256" key="4">
    <source>
        <dbReference type="ARBA" id="ARBA00022692"/>
    </source>
</evidence>
<dbReference type="OrthoDB" id="9766870at2"/>
<comment type="similarity">
    <text evidence="7">Belongs to the binding-protein-dependent transport system permease family.</text>
</comment>
<evidence type="ECO:0000256" key="7">
    <source>
        <dbReference type="RuleBase" id="RU363032"/>
    </source>
</evidence>
<dbReference type="Proteomes" id="UP000306113">
    <property type="component" value="Unassembled WGS sequence"/>
</dbReference>
<evidence type="ECO:0000256" key="1">
    <source>
        <dbReference type="ARBA" id="ARBA00004651"/>
    </source>
</evidence>
<evidence type="ECO:0000256" key="2">
    <source>
        <dbReference type="ARBA" id="ARBA00022448"/>
    </source>
</evidence>
<dbReference type="Pfam" id="PF00528">
    <property type="entry name" value="BPD_transp_1"/>
    <property type="match status" value="1"/>
</dbReference>
<keyword evidence="11" id="KW-1185">Reference proteome</keyword>